<proteinExistence type="predicted"/>
<accession>A0A3D9DIW9</accession>
<gene>
    <name evidence="1" type="ORF">DRF60_09740</name>
</gene>
<evidence type="ECO:0000313" key="1">
    <source>
        <dbReference type="EMBL" id="REC77943.1"/>
    </source>
</evidence>
<dbReference type="Proteomes" id="UP000257030">
    <property type="component" value="Unassembled WGS sequence"/>
</dbReference>
<keyword evidence="2" id="KW-1185">Reference proteome</keyword>
<protein>
    <submittedName>
        <fullName evidence="1">GLPGLI family protein</fullName>
    </submittedName>
</protein>
<dbReference type="RefSeq" id="WP_116011912.1">
    <property type="nucleotide sequence ID" value="NZ_QNUH01000007.1"/>
</dbReference>
<organism evidence="1 2">
    <name type="scientific">Chryseobacterium elymi</name>
    <dbReference type="NCBI Taxonomy" id="395936"/>
    <lineage>
        <taxon>Bacteria</taxon>
        <taxon>Pseudomonadati</taxon>
        <taxon>Bacteroidota</taxon>
        <taxon>Flavobacteriia</taxon>
        <taxon>Flavobacteriales</taxon>
        <taxon>Weeksellaceae</taxon>
        <taxon>Chryseobacterium group</taxon>
        <taxon>Chryseobacterium</taxon>
    </lineage>
</organism>
<dbReference type="InterPro" id="IPR005901">
    <property type="entry name" value="GLPGLI"/>
</dbReference>
<name>A0A3D9DIW9_9FLAO</name>
<dbReference type="OrthoDB" id="1440774at2"/>
<dbReference type="EMBL" id="QNUH01000007">
    <property type="protein sequence ID" value="REC77943.1"/>
    <property type="molecule type" value="Genomic_DNA"/>
</dbReference>
<evidence type="ECO:0000313" key="2">
    <source>
        <dbReference type="Proteomes" id="UP000257030"/>
    </source>
</evidence>
<reference evidence="1 2" key="1">
    <citation type="journal article" date="2010" name="Syst. Appl. Microbiol.">
        <title>Four new species of Chryseobacterium from the rhizosphere of coastal sand dune plants, Chryseobacterium elymi sp. nov., Chryseobacterium hagamense sp. nov., Chryseobacterium lathyri sp. nov. and Chryseobacterium rhizosphaerae sp. nov.</title>
        <authorList>
            <person name="Cho S.H."/>
            <person name="Lee K.S."/>
            <person name="Shin D.S."/>
            <person name="Han J.H."/>
            <person name="Park K.S."/>
            <person name="Lee C.H."/>
            <person name="Park K.H."/>
            <person name="Kim S.B."/>
        </authorList>
    </citation>
    <scope>NUCLEOTIDE SEQUENCE [LARGE SCALE GENOMIC DNA]</scope>
    <source>
        <strain evidence="1 2">KCTC 22547</strain>
    </source>
</reference>
<sequence>MECKTFLRIVLIFLAMCSNNKLHAQKYRALYSMQFKADSTATGLTTKDMLLDIDGGISRFYSYKLFKSDSTFISNEKLGREAIHKSMDYEFMTIKNKTQGQISKFYRLLIDVYELKEAMPLLSWKITSDTKMVNNNKYQKALLDYKGRKWEAWFAVDIPISEGPSVFNGLPGLIVSISDSKGNYSFNLLELKKKEENIYTSNNLSVKTIPVNLQQLHKLYLDHYNDPYREIKSGYIKAKFVDQSGKEITPNFNEQTKNKQIILKQTNNPIELSEAVQYP</sequence>
<comment type="caution">
    <text evidence="1">The sequence shown here is derived from an EMBL/GenBank/DDBJ whole genome shotgun (WGS) entry which is preliminary data.</text>
</comment>
<dbReference type="Pfam" id="PF09697">
    <property type="entry name" value="Porph_ging"/>
    <property type="match status" value="1"/>
</dbReference>
<dbReference type="NCBIfam" id="TIGR01200">
    <property type="entry name" value="GLPGLI"/>
    <property type="match status" value="1"/>
</dbReference>
<dbReference type="AlphaFoldDB" id="A0A3D9DIW9"/>